<feature type="chain" id="PRO_5029736003" evidence="8">
    <location>
        <begin position="17"/>
        <end position="888"/>
    </location>
</feature>
<gene>
    <name evidence="10" type="ORF">DGYR_LOCUS9446</name>
</gene>
<keyword evidence="1 5" id="KW-0768">Sushi</keyword>
<evidence type="ECO:0000259" key="9">
    <source>
        <dbReference type="PROSITE" id="PS50923"/>
    </source>
</evidence>
<dbReference type="Gene3D" id="2.10.70.10">
    <property type="entry name" value="Complement Module, domain 1"/>
    <property type="match status" value="1"/>
</dbReference>
<feature type="signal peptide" evidence="8">
    <location>
        <begin position="1"/>
        <end position="16"/>
    </location>
</feature>
<keyword evidence="11" id="KW-1185">Reference proteome</keyword>
<keyword evidence="3 5" id="KW-1015">Disulfide bond</keyword>
<keyword evidence="4" id="KW-0325">Glycoprotein</keyword>
<feature type="compositionally biased region" description="Polar residues" evidence="6">
    <location>
        <begin position="324"/>
        <end position="333"/>
    </location>
</feature>
<evidence type="ECO:0000256" key="7">
    <source>
        <dbReference type="SAM" id="Phobius"/>
    </source>
</evidence>
<dbReference type="PROSITE" id="PS50923">
    <property type="entry name" value="SUSHI"/>
    <property type="match status" value="1"/>
</dbReference>
<evidence type="ECO:0000256" key="3">
    <source>
        <dbReference type="ARBA" id="ARBA00023157"/>
    </source>
</evidence>
<keyword evidence="2" id="KW-0677">Repeat</keyword>
<keyword evidence="7" id="KW-1133">Transmembrane helix</keyword>
<protein>
    <submittedName>
        <fullName evidence="10">DgyrCDS10003</fullName>
    </submittedName>
</protein>
<feature type="domain" description="Sushi" evidence="9">
    <location>
        <begin position="708"/>
        <end position="765"/>
    </location>
</feature>
<name>A0A7I8VZ53_9ANNE</name>
<dbReference type="InterPro" id="IPR000436">
    <property type="entry name" value="Sushi_SCR_CCP_dom"/>
</dbReference>
<dbReference type="InterPro" id="IPR035976">
    <property type="entry name" value="Sushi/SCR/CCP_sf"/>
</dbReference>
<dbReference type="Pfam" id="PF00084">
    <property type="entry name" value="Sushi"/>
    <property type="match status" value="1"/>
</dbReference>
<keyword evidence="7" id="KW-0472">Membrane</keyword>
<feature type="transmembrane region" description="Helical" evidence="7">
    <location>
        <begin position="841"/>
        <end position="861"/>
    </location>
</feature>
<keyword evidence="7" id="KW-0812">Transmembrane</keyword>
<evidence type="ECO:0000256" key="4">
    <source>
        <dbReference type="ARBA" id="ARBA00023180"/>
    </source>
</evidence>
<dbReference type="InterPro" id="IPR050350">
    <property type="entry name" value="Compl-Cell_Adhes-Reg"/>
</dbReference>
<dbReference type="CDD" id="cd00033">
    <property type="entry name" value="CCP"/>
    <property type="match status" value="1"/>
</dbReference>
<evidence type="ECO:0000256" key="5">
    <source>
        <dbReference type="PROSITE-ProRule" id="PRU00302"/>
    </source>
</evidence>
<dbReference type="AlphaFoldDB" id="A0A7I8VZ53"/>
<feature type="region of interest" description="Disordered" evidence="6">
    <location>
        <begin position="262"/>
        <end position="347"/>
    </location>
</feature>
<reference evidence="10 11" key="1">
    <citation type="submission" date="2020-08" db="EMBL/GenBank/DDBJ databases">
        <authorList>
            <person name="Hejnol A."/>
        </authorList>
    </citation>
    <scope>NUCLEOTIDE SEQUENCE [LARGE SCALE GENOMIC DNA]</scope>
</reference>
<evidence type="ECO:0000313" key="11">
    <source>
        <dbReference type="Proteomes" id="UP000549394"/>
    </source>
</evidence>
<proteinExistence type="predicted"/>
<feature type="disulfide bond" evidence="5">
    <location>
        <begin position="736"/>
        <end position="763"/>
    </location>
</feature>
<evidence type="ECO:0000256" key="6">
    <source>
        <dbReference type="SAM" id="MobiDB-lite"/>
    </source>
</evidence>
<comment type="caution">
    <text evidence="10">The sequence shown here is derived from an EMBL/GenBank/DDBJ whole genome shotgun (WGS) entry which is preliminary data.</text>
</comment>
<evidence type="ECO:0000313" key="10">
    <source>
        <dbReference type="EMBL" id="CAD5121499.1"/>
    </source>
</evidence>
<accession>A0A7I8VZ53</accession>
<comment type="caution">
    <text evidence="5">Lacks conserved residue(s) required for the propagation of feature annotation.</text>
</comment>
<dbReference type="PANTHER" id="PTHR19325:SF575">
    <property type="entry name" value="LOCOMOTION-RELATED PROTEIN HIKARU GENKI"/>
    <property type="match status" value="1"/>
</dbReference>
<keyword evidence="8" id="KW-0732">Signal</keyword>
<sequence length="888" mass="99626">MTSIFFLLFFFKFVNGGFYCIRVQIFDTGYGFLNGAYNIVNGAGCQYDRPYYKMPSTNLYISYQSNSWRIGTIACASGLYRKGPNTLWPDIETASEKWDSRTTVTCLNTAWEPDPVTTVATTPETTVISSTVPTTLQTTTIQPTTTTVEETTTTAQETTTTAEETTTTAQETTTTAQETTTTAQETTTTAQETTTTAEETTTTAEETTTTAQETTTTAQETTTTAEETTTTAQETTTTAQETTTLKATTISIYTTTVQPTTTKSTTYAPTTTSQQTTTTLLPTTTQLTASTKHSTTKEVTTTPNASTSQSTIQTTQNIQATSQVDATETNTTPEPDKRTTVTFEQSTTTDEYKQINYTKEPLEASCSIVSINEININEYRNLELFEENVVLIRKCHSGYEFEDHTLTRTHECIGTNVWHEMNATCQKIDCLRDKKEVDSRKETNIGYIQNFQTRCSHFIDLTCKKICPALPYWPLTVVKLNRIGSSATLSCIDGYHFENGVDIIHLSCVDGYWDISNVSTCVENLCENAPNFDFAVKVNDTKNELLSSVKYQCLNGTLTNFGYKYFYIKCSPNEEWLSDNITCSDNCPALTAQNFTVYNSSLTTKDTYVQVTCLLGYLTVLNTSSIVIKCQNRNWFPSLERPFCTRIKCPSRKFVEFSSLLWIEENYKYNVTCNDGYWIKKGITSLSISCDVYGKWKTEFDEIKCFRVDCGSPKVVQNSKSSYLSTNYNSIVSYNCFDGFTFKDTNNISTCLINGSWSFIDNCEIIKCPPIPVWDGVVCDKNSTDWGIKLNCSCQDGFKSKKNSFFFSTCRREWEPDIEQCIEVEVKKDEKTLEAPSAQHIGTVFGIVLGFIALVIVGMDLPHLCNLFQKKVKTKSLPKHLKQSKKKK</sequence>
<dbReference type="SMART" id="SM00032">
    <property type="entry name" value="CCP"/>
    <property type="match status" value="7"/>
</dbReference>
<dbReference type="SUPFAM" id="SSF57535">
    <property type="entry name" value="Complement control module/SCR domain"/>
    <property type="match status" value="2"/>
</dbReference>
<feature type="compositionally biased region" description="Low complexity" evidence="6">
    <location>
        <begin position="262"/>
        <end position="323"/>
    </location>
</feature>
<evidence type="ECO:0000256" key="2">
    <source>
        <dbReference type="ARBA" id="ARBA00022737"/>
    </source>
</evidence>
<dbReference type="PANTHER" id="PTHR19325">
    <property type="entry name" value="COMPLEMENT COMPONENT-RELATED SUSHI DOMAIN-CONTAINING"/>
    <property type="match status" value="1"/>
</dbReference>
<dbReference type="EMBL" id="CAJFCJ010000014">
    <property type="protein sequence ID" value="CAD5121499.1"/>
    <property type="molecule type" value="Genomic_DNA"/>
</dbReference>
<dbReference type="OrthoDB" id="6235991at2759"/>
<organism evidence="10 11">
    <name type="scientific">Dimorphilus gyrociliatus</name>
    <dbReference type="NCBI Taxonomy" id="2664684"/>
    <lineage>
        <taxon>Eukaryota</taxon>
        <taxon>Metazoa</taxon>
        <taxon>Spiralia</taxon>
        <taxon>Lophotrochozoa</taxon>
        <taxon>Annelida</taxon>
        <taxon>Polychaeta</taxon>
        <taxon>Polychaeta incertae sedis</taxon>
        <taxon>Dinophilidae</taxon>
        <taxon>Dimorphilus</taxon>
    </lineage>
</organism>
<dbReference type="Proteomes" id="UP000549394">
    <property type="component" value="Unassembled WGS sequence"/>
</dbReference>
<evidence type="ECO:0000256" key="1">
    <source>
        <dbReference type="ARBA" id="ARBA00022659"/>
    </source>
</evidence>
<evidence type="ECO:0000256" key="8">
    <source>
        <dbReference type="SAM" id="SignalP"/>
    </source>
</evidence>
<feature type="region of interest" description="Disordered" evidence="6">
    <location>
        <begin position="142"/>
        <end position="240"/>
    </location>
</feature>